<evidence type="ECO:0000256" key="9">
    <source>
        <dbReference type="ARBA" id="ARBA00023115"/>
    </source>
</evidence>
<evidence type="ECO:0000256" key="14">
    <source>
        <dbReference type="ARBA" id="ARBA00048112"/>
    </source>
</evidence>
<keyword evidence="5 15" id="KW-0949">S-adenosyl-L-methionine</keyword>
<feature type="site" description="Cleavage (non-hydrolytic); by autolysis" evidence="19">
    <location>
        <begin position="89"/>
        <end position="90"/>
    </location>
</feature>
<dbReference type="GO" id="GO:0008295">
    <property type="term" value="P:spermidine biosynthetic process"/>
    <property type="evidence" value="ECO:0007669"/>
    <property type="project" value="UniProtKB-KW"/>
</dbReference>
<dbReference type="SUPFAM" id="SSF56276">
    <property type="entry name" value="S-adenosylmethionine decarboxylase"/>
    <property type="match status" value="1"/>
</dbReference>
<dbReference type="Gene3D" id="3.30.360.50">
    <property type="entry name" value="S-adenosylmethionine decarboxylase"/>
    <property type="match status" value="1"/>
</dbReference>
<dbReference type="OrthoDB" id="1068353at2759"/>
<reference evidence="21" key="1">
    <citation type="submission" date="2019-11" db="EMBL/GenBank/DDBJ databases">
        <title>Leishmania tarentolae CDS.</title>
        <authorList>
            <person name="Goto Y."/>
            <person name="Yamagishi J."/>
        </authorList>
    </citation>
    <scope>NUCLEOTIDE SEQUENCE [LARGE SCALE GENOMIC DNA]</scope>
    <source>
        <strain evidence="21">Parrot Tar II</strain>
    </source>
</reference>
<comment type="cofactor">
    <cofactor evidence="15">
        <name>pyruvate</name>
        <dbReference type="ChEBI" id="CHEBI:15361"/>
    </cofactor>
    <text evidence="15">Binds 1 pyruvoyl group covalently per subunit.</text>
</comment>
<evidence type="ECO:0000256" key="11">
    <source>
        <dbReference type="ARBA" id="ARBA00023239"/>
    </source>
</evidence>
<evidence type="ECO:0000256" key="10">
    <source>
        <dbReference type="ARBA" id="ARBA00023145"/>
    </source>
</evidence>
<dbReference type="EMBL" id="BLBS01000043">
    <property type="protein sequence ID" value="GET90923.1"/>
    <property type="molecule type" value="Genomic_DNA"/>
</dbReference>
<dbReference type="VEuPathDB" id="TriTrypDB:LtaPh_3031200"/>
<organism evidence="21 22">
    <name type="scientific">Leishmania tarentolae</name>
    <name type="common">Sauroleishmania tarentolae</name>
    <dbReference type="NCBI Taxonomy" id="5689"/>
    <lineage>
        <taxon>Eukaryota</taxon>
        <taxon>Discoba</taxon>
        <taxon>Euglenozoa</taxon>
        <taxon>Kinetoplastea</taxon>
        <taxon>Metakinetoplastina</taxon>
        <taxon>Trypanosomatida</taxon>
        <taxon>Trypanosomatidae</taxon>
        <taxon>Leishmaniinae</taxon>
        <taxon>Leishmania</taxon>
        <taxon>lizard Leishmania</taxon>
    </lineage>
</organism>
<keyword evidence="12 15" id="KW-0704">Schiff base</keyword>
<evidence type="ECO:0000256" key="17">
    <source>
        <dbReference type="PIRSR" id="PIRSR001355-2"/>
    </source>
</evidence>
<feature type="chain" id="PRO_5042323565" description="S-adenosylmethionine decarboxylase alpha chain" evidence="20">
    <location>
        <begin position="90"/>
        <end position="382"/>
    </location>
</feature>
<dbReference type="PROSITE" id="PS01336">
    <property type="entry name" value="ADOMETDC"/>
    <property type="match status" value="1"/>
</dbReference>
<dbReference type="FunFam" id="3.60.90.10:FF:000009">
    <property type="entry name" value="S-adenosylmethionine decarboxylase proenzyme"/>
    <property type="match status" value="1"/>
</dbReference>
<feature type="binding site" evidence="17">
    <location>
        <position position="89"/>
    </location>
    <ligand>
        <name>substrate</name>
    </ligand>
</feature>
<protein>
    <recommendedName>
        <fullName evidence="4 15">S-adenosylmethionine decarboxylase proenzyme</fullName>
        <ecNumber evidence="3 15">4.1.1.50</ecNumber>
    </recommendedName>
</protein>
<evidence type="ECO:0000256" key="6">
    <source>
        <dbReference type="ARBA" id="ARBA00022793"/>
    </source>
</evidence>
<keyword evidence="8 15" id="KW-0745">Spermidine biosynthesis</keyword>
<keyword evidence="6 15" id="KW-0210">Decarboxylase</keyword>
<dbReference type="PANTHER" id="PTHR11570">
    <property type="entry name" value="S-ADENOSYLMETHIONINE DECARBOXYLASE"/>
    <property type="match status" value="1"/>
</dbReference>
<evidence type="ECO:0000256" key="7">
    <source>
        <dbReference type="ARBA" id="ARBA00022813"/>
    </source>
</evidence>
<feature type="active site" description="Proton donor; for catalytic activity" evidence="16">
    <location>
        <position position="104"/>
    </location>
</feature>
<evidence type="ECO:0000256" key="20">
    <source>
        <dbReference type="PIRSR" id="PIRSR001355-5"/>
    </source>
</evidence>
<comment type="catalytic activity">
    <reaction evidence="14 15">
        <text>S-adenosyl-L-methionine + H(+) = S-adenosyl 3-(methylsulfanyl)propylamine + CO2</text>
        <dbReference type="Rhea" id="RHEA:15981"/>
        <dbReference type="ChEBI" id="CHEBI:15378"/>
        <dbReference type="ChEBI" id="CHEBI:16526"/>
        <dbReference type="ChEBI" id="CHEBI:57443"/>
        <dbReference type="ChEBI" id="CHEBI:59789"/>
        <dbReference type="EC" id="4.1.1.50"/>
    </reaction>
</comment>
<evidence type="ECO:0000256" key="8">
    <source>
        <dbReference type="ARBA" id="ARBA00023066"/>
    </source>
</evidence>
<dbReference type="Pfam" id="PF01536">
    <property type="entry name" value="SAM_decarbox"/>
    <property type="match status" value="1"/>
</dbReference>
<dbReference type="InterPro" id="IPR001985">
    <property type="entry name" value="S-AdoMet_decarboxylase_euk"/>
</dbReference>
<gene>
    <name evidence="21" type="ORF">LtaPh_3031200</name>
</gene>
<dbReference type="InterPro" id="IPR048283">
    <property type="entry name" value="AdoMetDC-like"/>
</dbReference>
<keyword evidence="11 15" id="KW-0456">Lyase</keyword>
<dbReference type="GO" id="GO:0004014">
    <property type="term" value="F:adenosylmethionine decarboxylase activity"/>
    <property type="evidence" value="ECO:0007669"/>
    <property type="project" value="UniProtKB-EC"/>
</dbReference>
<evidence type="ECO:0000256" key="4">
    <source>
        <dbReference type="ARBA" id="ARBA00020217"/>
    </source>
</evidence>
<proteinExistence type="inferred from homology"/>
<feature type="binding site" evidence="17">
    <location>
        <position position="248"/>
    </location>
    <ligand>
        <name>substrate</name>
    </ligand>
</feature>
<dbReference type="InterPro" id="IPR018166">
    <property type="entry name" value="S-AdoMet_deCO2ase_CS"/>
</dbReference>
<feature type="binding site" evidence="17">
    <location>
        <position position="32"/>
    </location>
    <ligand>
        <name>substrate</name>
    </ligand>
</feature>
<evidence type="ECO:0000256" key="18">
    <source>
        <dbReference type="PIRSR" id="PIRSR001355-3"/>
    </source>
</evidence>
<evidence type="ECO:0000256" key="19">
    <source>
        <dbReference type="PIRSR" id="PIRSR001355-4"/>
    </source>
</evidence>
<keyword evidence="9 15" id="KW-0620">Polyamine biosynthesis</keyword>
<evidence type="ECO:0000256" key="12">
    <source>
        <dbReference type="ARBA" id="ARBA00023270"/>
    </source>
</evidence>
<evidence type="ECO:0000313" key="21">
    <source>
        <dbReference type="EMBL" id="GET90923.1"/>
    </source>
</evidence>
<keyword evidence="13 15" id="KW-0670">Pyruvate</keyword>
<dbReference type="Proteomes" id="UP000419144">
    <property type="component" value="Unassembled WGS sequence"/>
</dbReference>
<feature type="active site" description="Proton acceptor; for processing activity" evidence="16">
    <location>
        <position position="267"/>
    </location>
</feature>
<evidence type="ECO:0000256" key="16">
    <source>
        <dbReference type="PIRSR" id="PIRSR001355-1"/>
    </source>
</evidence>
<dbReference type="GO" id="GO:0006597">
    <property type="term" value="P:spermine biosynthetic process"/>
    <property type="evidence" value="ECO:0007669"/>
    <property type="project" value="InterPro"/>
</dbReference>
<feature type="active site" description="Schiff-base intermediate with substrate; via pyruvic acid" evidence="16">
    <location>
        <position position="90"/>
    </location>
</feature>
<dbReference type="UniPathway" id="UPA00331">
    <property type="reaction ID" value="UER00451"/>
</dbReference>
<evidence type="ECO:0000256" key="13">
    <source>
        <dbReference type="ARBA" id="ARBA00023317"/>
    </source>
</evidence>
<dbReference type="AlphaFoldDB" id="A0A640KMV3"/>
<evidence type="ECO:0000256" key="15">
    <source>
        <dbReference type="PIRNR" id="PIRNR001355"/>
    </source>
</evidence>
<evidence type="ECO:0000256" key="1">
    <source>
        <dbReference type="ARBA" id="ARBA00004911"/>
    </source>
</evidence>
<feature type="modified residue" description="Pyruvic acid (Ser); by autocatalysis" evidence="18">
    <location>
        <position position="90"/>
    </location>
</feature>
<evidence type="ECO:0000256" key="3">
    <source>
        <dbReference type="ARBA" id="ARBA00012357"/>
    </source>
</evidence>
<dbReference type="GO" id="GO:0005829">
    <property type="term" value="C:cytosol"/>
    <property type="evidence" value="ECO:0007669"/>
    <property type="project" value="TreeGrafter"/>
</dbReference>
<evidence type="ECO:0000256" key="2">
    <source>
        <dbReference type="ARBA" id="ARBA00008466"/>
    </source>
</evidence>
<comment type="caution">
    <text evidence="21">The sequence shown here is derived from an EMBL/GenBank/DDBJ whole genome shotgun (WGS) entry which is preliminary data.</text>
</comment>
<keyword evidence="22" id="KW-1185">Reference proteome</keyword>
<evidence type="ECO:0000313" key="22">
    <source>
        <dbReference type="Proteomes" id="UP000419144"/>
    </source>
</evidence>
<comment type="pathway">
    <text evidence="1 15">Amine and polyamine biosynthesis; S-adenosylmethioninamine biosynthesis; S-adenosylmethioninamine from S-adenosyl-L-methionine: step 1/1.</text>
</comment>
<evidence type="ECO:0000256" key="5">
    <source>
        <dbReference type="ARBA" id="ARBA00022691"/>
    </source>
</evidence>
<feature type="active site" description="Proton acceptor; for processing activity" evidence="16">
    <location>
        <position position="254"/>
    </location>
</feature>
<comment type="similarity">
    <text evidence="2 15">Belongs to the eukaryotic AdoMetDC family.</text>
</comment>
<dbReference type="EC" id="4.1.1.50" evidence="3 15"/>
<accession>A0A640KMV3</accession>
<keyword evidence="7 19" id="KW-0068">Autocatalytic cleavage</keyword>
<dbReference type="Gene3D" id="3.60.90.10">
    <property type="entry name" value="S-adenosylmethionine decarboxylase"/>
    <property type="match status" value="1"/>
</dbReference>
<sequence>MSVSSNTTKDPLTLMAMWGSMKEYNPEQGFSFEGPEKRLEVILRCTPETHVDGLRSLDDSVWSDVVGSLNAQIVSRESNEYINSYVLTESSLFVTKDRIILITCGTTTLLNSIPNILEAISAVRGELEWVSFMHKNYSFPWMQKGPHTSLADEFTTLKQHFPTGKPYILGPVDSDHYFLFCYDDIIRPCSSEDDTQLSMTMYGLDKEQTKYWFSDRFISTGAETATIRAETHLDHVVDESWTLHDLQFEPCGYSINAIRGAEYQTIHITPEDHCSFASYETNSRAANCSDRMKKVLGVFRPQRFTVIVFLDPESPMGKVFNEGNGIGVEPEYYPEYSLLHCTTNEFAPGYFAMKSNYVRTSALEEKNVAVGDAEAGAKDGHD</sequence>
<keyword evidence="10 15" id="KW-0865">Zymogen</keyword>
<feature type="binding site" evidence="17">
    <location>
        <position position="271"/>
    </location>
    <ligand>
        <name>substrate</name>
    </ligand>
</feature>
<dbReference type="PANTHER" id="PTHR11570:SF0">
    <property type="entry name" value="S-ADENOSYLMETHIONINE DECARBOXYLASE PROENZYME"/>
    <property type="match status" value="1"/>
</dbReference>
<name>A0A640KMV3_LEITA</name>
<dbReference type="PIRSF" id="PIRSF001355">
    <property type="entry name" value="S-AdenosylMet_decarboxylase"/>
    <property type="match status" value="1"/>
</dbReference>
<feature type="chain" id="PRO_5042323566" description="S-adenosylmethionine decarboxylase beta chain" evidence="20">
    <location>
        <begin position="1"/>
        <end position="89"/>
    </location>
</feature>
<dbReference type="InterPro" id="IPR016067">
    <property type="entry name" value="S-AdoMet_deCO2ase_core"/>
</dbReference>